<dbReference type="EMBL" id="JAAAMJ010000001">
    <property type="protein sequence ID" value="NDV85780.1"/>
    <property type="molecule type" value="Genomic_DNA"/>
</dbReference>
<evidence type="ECO:0000313" key="3">
    <source>
        <dbReference type="Proteomes" id="UP000476332"/>
    </source>
</evidence>
<dbReference type="Gene3D" id="3.30.70.100">
    <property type="match status" value="1"/>
</dbReference>
<feature type="domain" description="EthD" evidence="1">
    <location>
        <begin position="9"/>
        <end position="90"/>
    </location>
</feature>
<dbReference type="PANTHER" id="PTHR40260">
    <property type="entry name" value="BLR8190 PROTEIN"/>
    <property type="match status" value="1"/>
</dbReference>
<reference evidence="2 3" key="1">
    <citation type="submission" date="2020-01" db="EMBL/GenBank/DDBJ databases">
        <title>Genomes of bacteria type strains.</title>
        <authorList>
            <person name="Chen J."/>
            <person name="Zhu S."/>
            <person name="Chen J."/>
        </authorList>
    </citation>
    <scope>NUCLEOTIDE SEQUENCE [LARGE SCALE GENOMIC DNA]</scope>
    <source>
        <strain evidence="2 3">KCTC 52919</strain>
    </source>
</reference>
<dbReference type="Pfam" id="PF07110">
    <property type="entry name" value="EthD"/>
    <property type="match status" value="1"/>
</dbReference>
<organism evidence="2 3">
    <name type="scientific">Aurantimonas aggregata</name>
    <dbReference type="NCBI Taxonomy" id="2047720"/>
    <lineage>
        <taxon>Bacteria</taxon>
        <taxon>Pseudomonadati</taxon>
        <taxon>Pseudomonadota</taxon>
        <taxon>Alphaproteobacteria</taxon>
        <taxon>Hyphomicrobiales</taxon>
        <taxon>Aurantimonadaceae</taxon>
        <taxon>Aurantimonas</taxon>
    </lineage>
</organism>
<gene>
    <name evidence="2" type="ORF">GTW51_03590</name>
</gene>
<dbReference type="InterPro" id="IPR009799">
    <property type="entry name" value="EthD_dom"/>
</dbReference>
<evidence type="ECO:0000313" key="2">
    <source>
        <dbReference type="EMBL" id="NDV85780.1"/>
    </source>
</evidence>
<protein>
    <submittedName>
        <fullName evidence="2">EthD family reductase</fullName>
    </submittedName>
</protein>
<dbReference type="InterPro" id="IPR011008">
    <property type="entry name" value="Dimeric_a/b-barrel"/>
</dbReference>
<dbReference type="RefSeq" id="WP_163042478.1">
    <property type="nucleotide sequence ID" value="NZ_JAAAMJ010000001.1"/>
</dbReference>
<dbReference type="Proteomes" id="UP000476332">
    <property type="component" value="Unassembled WGS sequence"/>
</dbReference>
<accession>A0A6L9MDL6</accession>
<name>A0A6L9MDL6_9HYPH</name>
<keyword evidence="3" id="KW-1185">Reference proteome</keyword>
<evidence type="ECO:0000259" key="1">
    <source>
        <dbReference type="Pfam" id="PF07110"/>
    </source>
</evidence>
<dbReference type="NCBIfam" id="TIGR02118">
    <property type="entry name" value="EthD family reductase"/>
    <property type="match status" value="1"/>
</dbReference>
<dbReference type="SUPFAM" id="SSF54909">
    <property type="entry name" value="Dimeric alpha+beta barrel"/>
    <property type="match status" value="1"/>
</dbReference>
<dbReference type="PANTHER" id="PTHR40260:SF2">
    <property type="entry name" value="BLR8190 PROTEIN"/>
    <property type="match status" value="1"/>
</dbReference>
<dbReference type="GO" id="GO:0016491">
    <property type="term" value="F:oxidoreductase activity"/>
    <property type="evidence" value="ECO:0007669"/>
    <property type="project" value="InterPro"/>
</dbReference>
<sequence length="102" mass="10576">MAKLIVLYKHPKDPAAFDAYYLRTHAPLAKKIPGLSHYDISDGTVAGPAGATDYHLVATLSFGSLADIEAGLATPEGQAAAADLGNFADGGVELLMFDTATL</sequence>
<proteinExistence type="predicted"/>
<comment type="caution">
    <text evidence="2">The sequence shown here is derived from an EMBL/GenBank/DDBJ whole genome shotgun (WGS) entry which is preliminary data.</text>
</comment>
<dbReference type="AlphaFoldDB" id="A0A6L9MDL6"/>